<organism evidence="2 3">
    <name type="scientific">Parasponia andersonii</name>
    <name type="common">Sponia andersonii</name>
    <dbReference type="NCBI Taxonomy" id="3476"/>
    <lineage>
        <taxon>Eukaryota</taxon>
        <taxon>Viridiplantae</taxon>
        <taxon>Streptophyta</taxon>
        <taxon>Embryophyta</taxon>
        <taxon>Tracheophyta</taxon>
        <taxon>Spermatophyta</taxon>
        <taxon>Magnoliopsida</taxon>
        <taxon>eudicotyledons</taxon>
        <taxon>Gunneridae</taxon>
        <taxon>Pentapetalae</taxon>
        <taxon>rosids</taxon>
        <taxon>fabids</taxon>
        <taxon>Rosales</taxon>
        <taxon>Cannabaceae</taxon>
        <taxon>Parasponia</taxon>
    </lineage>
</organism>
<dbReference type="PROSITE" id="PS51450">
    <property type="entry name" value="LRR"/>
    <property type="match status" value="1"/>
</dbReference>
<evidence type="ECO:0000313" key="2">
    <source>
        <dbReference type="EMBL" id="PON74342.1"/>
    </source>
</evidence>
<dbReference type="InterPro" id="IPR032675">
    <property type="entry name" value="LRR_dom_sf"/>
</dbReference>
<dbReference type="SUPFAM" id="SSF52058">
    <property type="entry name" value="L domain-like"/>
    <property type="match status" value="1"/>
</dbReference>
<dbReference type="EMBL" id="JXTB01000029">
    <property type="protein sequence ID" value="PON74342.1"/>
    <property type="molecule type" value="Genomic_DNA"/>
</dbReference>
<protein>
    <submittedName>
        <fullName evidence="2">LRR domain containing protein</fullName>
    </submittedName>
</protein>
<sequence length="302" mass="34458">MAGDYLQKHALIDVDYSDEYSDLQKTEKSIEDTGEEYFQDLISRRGANDPKKLEGLSEAKGLRTFLTLLESKSDKQWSLQIEHFLGSLLLTGSCLRVLAISGCNIIKFHESIGDLKYLKYLDLSFTQIEEIPDIDVSDAELKNKKFLSALNLVWASSHMLDDSQKDREVLAALKPHANLKELFVECYQATLAQTPCDSGFQSSEFYSIADSPGRTKPFRSLESLRFEFMSSLQRVNLTTLDEEAFQRLTFLEKLEISQCDNIMCLTRGLPTSLSYLSIVDCDLLLPRLQRETREDWPIMAHI</sequence>
<dbReference type="AlphaFoldDB" id="A0A2P5DM15"/>
<reference evidence="3" key="1">
    <citation type="submission" date="2016-06" db="EMBL/GenBank/DDBJ databases">
        <title>Parallel loss of symbiosis genes in relatives of nitrogen-fixing non-legume Parasponia.</title>
        <authorList>
            <person name="Van Velzen R."/>
            <person name="Holmer R."/>
            <person name="Bu F."/>
            <person name="Rutten L."/>
            <person name="Van Zeijl A."/>
            <person name="Liu W."/>
            <person name="Santuari L."/>
            <person name="Cao Q."/>
            <person name="Sharma T."/>
            <person name="Shen D."/>
            <person name="Roswanjaya Y."/>
            <person name="Wardhani T."/>
            <person name="Kalhor M.S."/>
            <person name="Jansen J."/>
            <person name="Van den Hoogen J."/>
            <person name="Gungor B."/>
            <person name="Hartog M."/>
            <person name="Hontelez J."/>
            <person name="Verver J."/>
            <person name="Yang W.-C."/>
            <person name="Schijlen E."/>
            <person name="Repin R."/>
            <person name="Schilthuizen M."/>
            <person name="Schranz E."/>
            <person name="Heidstra R."/>
            <person name="Miyata K."/>
            <person name="Fedorova E."/>
            <person name="Kohlen W."/>
            <person name="Bisseling T."/>
            <person name="Smit S."/>
            <person name="Geurts R."/>
        </authorList>
    </citation>
    <scope>NUCLEOTIDE SEQUENCE [LARGE SCALE GENOMIC DNA]</scope>
    <source>
        <strain evidence="3">cv. WU1-14</strain>
    </source>
</reference>
<dbReference type="PANTHER" id="PTHR47186">
    <property type="entry name" value="LEUCINE-RICH REPEAT-CONTAINING PROTEIN 57"/>
    <property type="match status" value="1"/>
</dbReference>
<feature type="domain" description="R13L1/DRL21-like LRR repeat region" evidence="1">
    <location>
        <begin position="112"/>
        <end position="259"/>
    </location>
</feature>
<proteinExistence type="predicted"/>
<dbReference type="InterPro" id="IPR056789">
    <property type="entry name" value="LRR_R13L1-DRL21"/>
</dbReference>
<keyword evidence="3" id="KW-1185">Reference proteome</keyword>
<dbReference type="Pfam" id="PF25019">
    <property type="entry name" value="LRR_R13L1-DRL21"/>
    <property type="match status" value="1"/>
</dbReference>
<dbReference type="Gene3D" id="3.80.10.10">
    <property type="entry name" value="Ribonuclease Inhibitor"/>
    <property type="match status" value="1"/>
</dbReference>
<evidence type="ECO:0000259" key="1">
    <source>
        <dbReference type="Pfam" id="PF25019"/>
    </source>
</evidence>
<evidence type="ECO:0000313" key="3">
    <source>
        <dbReference type="Proteomes" id="UP000237105"/>
    </source>
</evidence>
<dbReference type="InterPro" id="IPR001611">
    <property type="entry name" value="Leu-rich_rpt"/>
</dbReference>
<name>A0A2P5DM15_PARAD</name>
<dbReference type="Proteomes" id="UP000237105">
    <property type="component" value="Unassembled WGS sequence"/>
</dbReference>
<dbReference type="PANTHER" id="PTHR47186:SF3">
    <property type="entry name" value="OS09G0267800 PROTEIN"/>
    <property type="match status" value="1"/>
</dbReference>
<comment type="caution">
    <text evidence="2">The sequence shown here is derived from an EMBL/GenBank/DDBJ whole genome shotgun (WGS) entry which is preliminary data.</text>
</comment>
<accession>A0A2P5DM15</accession>
<gene>
    <name evidence="2" type="ORF">PanWU01x14_051740</name>
</gene>